<dbReference type="RefSeq" id="WP_014019067.1">
    <property type="nucleotide sequence ID" value="NC_015914.1"/>
</dbReference>
<dbReference type="eggNOG" id="ENOG502ZSAI">
    <property type="taxonomic scope" value="Bacteria"/>
</dbReference>
<protein>
    <submittedName>
        <fullName evidence="2">Uncharacterized protein</fullName>
    </submittedName>
</protein>
<dbReference type="HOGENOM" id="CLU_132495_0_0_10"/>
<dbReference type="Proteomes" id="UP000001635">
    <property type="component" value="Chromosome"/>
</dbReference>
<evidence type="ECO:0000313" key="2">
    <source>
        <dbReference type="EMBL" id="AEL24770.1"/>
    </source>
</evidence>
<dbReference type="OrthoDB" id="823720at2"/>
<dbReference type="STRING" id="880070.Cycma_0998"/>
<feature type="transmembrane region" description="Helical" evidence="1">
    <location>
        <begin position="6"/>
        <end position="29"/>
    </location>
</feature>
<name>G0IUK7_CYCMS</name>
<evidence type="ECO:0000313" key="3">
    <source>
        <dbReference type="Proteomes" id="UP000001635"/>
    </source>
</evidence>
<dbReference type="EMBL" id="CP002955">
    <property type="protein sequence ID" value="AEL24770.1"/>
    <property type="molecule type" value="Genomic_DNA"/>
</dbReference>
<proteinExistence type="predicted"/>
<keyword evidence="1" id="KW-0472">Membrane</keyword>
<sequence length="171" mass="19218">MYLFNRGILLIGLIVFVQGELFAQNYLILQKGANQKSRIIYEVGDEIIYLQKGNDYYIKDIIREIDKEYIALSENVLSLKQIEALDIRYKDERNQTLANLTYLPFAGGGLLLLAGGINSLADDGNLQYSSGVLATAAALIGTGFIMKSIRYKKFKVGGKRKIMVIRKTELE</sequence>
<feature type="transmembrane region" description="Helical" evidence="1">
    <location>
        <begin position="97"/>
        <end position="120"/>
    </location>
</feature>
<reference evidence="3" key="1">
    <citation type="submission" date="2011-07" db="EMBL/GenBank/DDBJ databases">
        <title>The complete genome of Cyclobacterium marinum DSM 745.</title>
        <authorList>
            <person name="Lucas S."/>
            <person name="Han J."/>
            <person name="Lapidus A."/>
            <person name="Bruce D."/>
            <person name="Goodwin L."/>
            <person name="Pitluck S."/>
            <person name="Peters L."/>
            <person name="Kyrpides N."/>
            <person name="Mavromatis K."/>
            <person name="Ivanova N."/>
            <person name="Ovchinnikova G."/>
            <person name="Chertkov O."/>
            <person name="Detter J.C."/>
            <person name="Tapia R."/>
            <person name="Han C."/>
            <person name="Land M."/>
            <person name="Hauser L."/>
            <person name="Markowitz V."/>
            <person name="Cheng J.-F."/>
            <person name="Hugenholtz P."/>
            <person name="Woyke T."/>
            <person name="Wu D."/>
            <person name="Tindall B."/>
            <person name="Schuetze A."/>
            <person name="Brambilla E."/>
            <person name="Klenk H.-P."/>
            <person name="Eisen J.A."/>
        </authorList>
    </citation>
    <scope>NUCLEOTIDE SEQUENCE [LARGE SCALE GENOMIC DNA]</scope>
    <source>
        <strain evidence="3">ATCC 25205 / DSM 745 / LMG 13164 / NCIMB 1802</strain>
    </source>
</reference>
<accession>G0IUK7</accession>
<keyword evidence="1" id="KW-1133">Transmembrane helix</keyword>
<dbReference type="AlphaFoldDB" id="G0IUK7"/>
<dbReference type="KEGG" id="cmr:Cycma_0998"/>
<evidence type="ECO:0000256" key="1">
    <source>
        <dbReference type="SAM" id="Phobius"/>
    </source>
</evidence>
<keyword evidence="3" id="KW-1185">Reference proteome</keyword>
<gene>
    <name evidence="2" type="ordered locus">Cycma_0998</name>
</gene>
<keyword evidence="1" id="KW-0812">Transmembrane</keyword>
<feature type="transmembrane region" description="Helical" evidence="1">
    <location>
        <begin position="126"/>
        <end position="146"/>
    </location>
</feature>
<organism evidence="2 3">
    <name type="scientific">Cyclobacterium marinum (strain ATCC 25205 / DSM 745 / LMG 13164 / NCIMB 1802)</name>
    <name type="common">Flectobacillus marinus</name>
    <dbReference type="NCBI Taxonomy" id="880070"/>
    <lineage>
        <taxon>Bacteria</taxon>
        <taxon>Pseudomonadati</taxon>
        <taxon>Bacteroidota</taxon>
        <taxon>Cytophagia</taxon>
        <taxon>Cytophagales</taxon>
        <taxon>Cyclobacteriaceae</taxon>
        <taxon>Cyclobacterium</taxon>
    </lineage>
</organism>